<feature type="domain" description="HTH marR-type" evidence="4">
    <location>
        <begin position="1"/>
        <end position="123"/>
    </location>
</feature>
<dbReference type="Gene3D" id="1.10.10.10">
    <property type="entry name" value="Winged helix-like DNA-binding domain superfamily/Winged helix DNA-binding domain"/>
    <property type="match status" value="1"/>
</dbReference>
<comment type="caution">
    <text evidence="5">The sequence shown here is derived from an EMBL/GenBank/DDBJ whole genome shotgun (WGS) entry which is preliminary data.</text>
</comment>
<dbReference type="STRING" id="39777.B7L28_04710"/>
<evidence type="ECO:0000256" key="3">
    <source>
        <dbReference type="ARBA" id="ARBA00023163"/>
    </source>
</evidence>
<evidence type="ECO:0000313" key="6">
    <source>
        <dbReference type="Proteomes" id="UP000070226"/>
    </source>
</evidence>
<dbReference type="InterPro" id="IPR036388">
    <property type="entry name" value="WH-like_DNA-bd_sf"/>
</dbReference>
<gene>
    <name evidence="5" type="ORF">HMPREF3233_00378</name>
</gene>
<dbReference type="PROSITE" id="PS50995">
    <property type="entry name" value="HTH_MARR_2"/>
    <property type="match status" value="1"/>
</dbReference>
<dbReference type="PANTHER" id="PTHR33164">
    <property type="entry name" value="TRANSCRIPTIONAL REGULATOR, MARR FAMILY"/>
    <property type="match status" value="1"/>
</dbReference>
<keyword evidence="1" id="KW-0805">Transcription regulation</keyword>
<dbReference type="GO" id="GO:0006950">
    <property type="term" value="P:response to stress"/>
    <property type="evidence" value="ECO:0007669"/>
    <property type="project" value="TreeGrafter"/>
</dbReference>
<dbReference type="RefSeq" id="WP_060807182.1">
    <property type="nucleotide sequence ID" value="NZ_KQ958054.1"/>
</dbReference>
<dbReference type="SMART" id="SM00347">
    <property type="entry name" value="HTH_MARR"/>
    <property type="match status" value="1"/>
</dbReference>
<evidence type="ECO:0000313" key="5">
    <source>
        <dbReference type="EMBL" id="KXA65377.1"/>
    </source>
</evidence>
<dbReference type="EMBL" id="LRQT01000006">
    <property type="protein sequence ID" value="KXA65377.1"/>
    <property type="molecule type" value="Genomic_DNA"/>
</dbReference>
<dbReference type="SUPFAM" id="SSF46785">
    <property type="entry name" value="Winged helix' DNA-binding domain"/>
    <property type="match status" value="1"/>
</dbReference>
<dbReference type="PATRIC" id="fig|39777.7.peg.369"/>
<reference evidence="5 6" key="1">
    <citation type="submission" date="2016-01" db="EMBL/GenBank/DDBJ databases">
        <authorList>
            <person name="Oliw E.H."/>
        </authorList>
    </citation>
    <scope>NUCLEOTIDE SEQUENCE [LARGE SCALE GENOMIC DNA]</scope>
    <source>
        <strain evidence="5 6">CMW7756B</strain>
    </source>
</reference>
<dbReference type="InterPro" id="IPR000835">
    <property type="entry name" value="HTH_MarR-typ"/>
</dbReference>
<dbReference type="InterPro" id="IPR039422">
    <property type="entry name" value="MarR/SlyA-like"/>
</dbReference>
<evidence type="ECO:0000256" key="2">
    <source>
        <dbReference type="ARBA" id="ARBA00023125"/>
    </source>
</evidence>
<dbReference type="Pfam" id="PF01047">
    <property type="entry name" value="MarR"/>
    <property type="match status" value="1"/>
</dbReference>
<keyword evidence="3" id="KW-0804">Transcription</keyword>
<organism evidence="5">
    <name type="scientific">Veillonella atypica</name>
    <dbReference type="NCBI Taxonomy" id="39777"/>
    <lineage>
        <taxon>Bacteria</taxon>
        <taxon>Bacillati</taxon>
        <taxon>Bacillota</taxon>
        <taxon>Negativicutes</taxon>
        <taxon>Veillonellales</taxon>
        <taxon>Veillonellaceae</taxon>
        <taxon>Veillonella</taxon>
    </lineage>
</organism>
<dbReference type="InterPro" id="IPR036390">
    <property type="entry name" value="WH_DNA-bd_sf"/>
</dbReference>
<dbReference type="AlphaFoldDB" id="A0A133S6T9"/>
<dbReference type="PROSITE" id="PS01117">
    <property type="entry name" value="HTH_MARR_1"/>
    <property type="match status" value="1"/>
</dbReference>
<evidence type="ECO:0000256" key="1">
    <source>
        <dbReference type="ARBA" id="ARBA00023015"/>
    </source>
</evidence>
<sequence length="123" mass="14171">MITNVELFNALRNVTAKREGSRYRILMELYTIGKGTSQRVLVDSLQIRPATVSEQLDVLIQLGFVEKTIDTMDKRTTVVTLTDAGKEEAHGLVEHRERQLAHRFRRLSSEDRQDLYDLLGRID</sequence>
<dbReference type="GO" id="GO:0003700">
    <property type="term" value="F:DNA-binding transcription factor activity"/>
    <property type="evidence" value="ECO:0007669"/>
    <property type="project" value="InterPro"/>
</dbReference>
<dbReference type="InterPro" id="IPR023187">
    <property type="entry name" value="Tscrpt_reg_MarR-type_CS"/>
</dbReference>
<protein>
    <submittedName>
        <fullName evidence="5">Transcriptional regulator, MarR family</fullName>
    </submittedName>
</protein>
<dbReference type="PANTHER" id="PTHR33164:SF43">
    <property type="entry name" value="HTH-TYPE TRANSCRIPTIONAL REPRESSOR YETL"/>
    <property type="match status" value="1"/>
</dbReference>
<proteinExistence type="predicted"/>
<name>A0A133S6T9_9FIRM</name>
<dbReference type="GO" id="GO:0003677">
    <property type="term" value="F:DNA binding"/>
    <property type="evidence" value="ECO:0007669"/>
    <property type="project" value="UniProtKB-KW"/>
</dbReference>
<accession>A0A133S6T9</accession>
<dbReference type="Proteomes" id="UP000070226">
    <property type="component" value="Unassembled WGS sequence"/>
</dbReference>
<keyword evidence="2" id="KW-0238">DNA-binding</keyword>
<evidence type="ECO:0000259" key="4">
    <source>
        <dbReference type="PROSITE" id="PS50995"/>
    </source>
</evidence>